<evidence type="ECO:0000313" key="2">
    <source>
        <dbReference type="EMBL" id="JAC69292.1"/>
    </source>
</evidence>
<keyword evidence="1" id="KW-0175">Coiled coil</keyword>
<dbReference type="AlphaFoldDB" id="A0A061R8M3"/>
<dbReference type="EMBL" id="GBEZ01017005">
    <property type="protein sequence ID" value="JAC69292.1"/>
    <property type="molecule type" value="Transcribed_RNA"/>
</dbReference>
<gene>
    <name evidence="2" type="ORF">TSPGSL018_6735</name>
</gene>
<evidence type="ECO:0000256" key="1">
    <source>
        <dbReference type="SAM" id="Coils"/>
    </source>
</evidence>
<sequence length="357" mass="39303">MVRVQDKTANNFAENTRDARVPSNEECMGVFSSNCIKDPRCKEKACAKGGFSYLAEKENLSNSAKTTPVHKATRLETFRKPLQPANHIIPKLLPFSLGQRMIKHSEESSGLPAGSIVCMSIGGRLLKARPSPGTEVVEFEPRLDAHAGDPLCQLTVVRHDEWVGLRLSTGKFLQGKRKGRSRYCFFSTKFGVAEQWVLELDSCQELPSYKALLRNRRIEAIEIACELVRVPPERQQPSQAAGSAGSALPSPARSHAASDVAASFATTPSRWSVAETSLPSSMSGLMISQWGAFVAREVAARRALEERMNALRSEMRLIGDNALREIGTVRAEAYAEKDNALRAASERVMGWCQRQVS</sequence>
<feature type="coiled-coil region" evidence="1">
    <location>
        <begin position="294"/>
        <end position="321"/>
    </location>
</feature>
<name>A0A061R8M3_9CHLO</name>
<reference evidence="2" key="1">
    <citation type="submission" date="2014-05" db="EMBL/GenBank/DDBJ databases">
        <title>The transcriptome of the halophilic microalga Tetraselmis sp. GSL018 isolated from the Great Salt Lake, Utah.</title>
        <authorList>
            <person name="Jinkerson R.E."/>
            <person name="D'Adamo S."/>
            <person name="Posewitz M.C."/>
        </authorList>
    </citation>
    <scope>NUCLEOTIDE SEQUENCE</scope>
    <source>
        <strain evidence="2">GSL018</strain>
    </source>
</reference>
<organism evidence="2">
    <name type="scientific">Tetraselmis sp. GSL018</name>
    <dbReference type="NCBI Taxonomy" id="582737"/>
    <lineage>
        <taxon>Eukaryota</taxon>
        <taxon>Viridiplantae</taxon>
        <taxon>Chlorophyta</taxon>
        <taxon>core chlorophytes</taxon>
        <taxon>Chlorodendrophyceae</taxon>
        <taxon>Chlorodendrales</taxon>
        <taxon>Chlorodendraceae</taxon>
        <taxon>Tetraselmis</taxon>
    </lineage>
</organism>
<accession>A0A061R8M3</accession>
<protein>
    <submittedName>
        <fullName evidence="2">Uncharacterized protein</fullName>
    </submittedName>
</protein>
<feature type="non-terminal residue" evidence="2">
    <location>
        <position position="357"/>
    </location>
</feature>
<proteinExistence type="predicted"/>